<dbReference type="EMBL" id="GBRH01249091">
    <property type="protein sequence ID" value="JAD48804.1"/>
    <property type="molecule type" value="Transcribed_RNA"/>
</dbReference>
<reference evidence="1" key="2">
    <citation type="journal article" date="2015" name="Data Brief">
        <title>Shoot transcriptome of the giant reed, Arundo donax.</title>
        <authorList>
            <person name="Barrero R.A."/>
            <person name="Guerrero F.D."/>
            <person name="Moolhuijzen P."/>
            <person name="Goolsby J.A."/>
            <person name="Tidwell J."/>
            <person name="Bellgard S.E."/>
            <person name="Bellgard M.I."/>
        </authorList>
    </citation>
    <scope>NUCLEOTIDE SEQUENCE</scope>
    <source>
        <tissue evidence="1">Shoot tissue taken approximately 20 cm above the soil surface</tissue>
    </source>
</reference>
<evidence type="ECO:0000313" key="1">
    <source>
        <dbReference type="EMBL" id="JAD48804.1"/>
    </source>
</evidence>
<reference evidence="1" key="1">
    <citation type="submission" date="2014-09" db="EMBL/GenBank/DDBJ databases">
        <authorList>
            <person name="Magalhaes I.L.F."/>
            <person name="Oliveira U."/>
            <person name="Santos F.R."/>
            <person name="Vidigal T.H.D.A."/>
            <person name="Brescovit A.D."/>
            <person name="Santos A.J."/>
        </authorList>
    </citation>
    <scope>NUCLEOTIDE SEQUENCE</scope>
    <source>
        <tissue evidence="1">Shoot tissue taken approximately 20 cm above the soil surface</tissue>
    </source>
</reference>
<protein>
    <submittedName>
        <fullName evidence="1">Uncharacterized protein</fullName>
    </submittedName>
</protein>
<proteinExistence type="predicted"/>
<accession>A0A0A9AAS9</accession>
<organism evidence="1">
    <name type="scientific">Arundo donax</name>
    <name type="common">Giant reed</name>
    <name type="synonym">Donax arundinaceus</name>
    <dbReference type="NCBI Taxonomy" id="35708"/>
    <lineage>
        <taxon>Eukaryota</taxon>
        <taxon>Viridiplantae</taxon>
        <taxon>Streptophyta</taxon>
        <taxon>Embryophyta</taxon>
        <taxon>Tracheophyta</taxon>
        <taxon>Spermatophyta</taxon>
        <taxon>Magnoliopsida</taxon>
        <taxon>Liliopsida</taxon>
        <taxon>Poales</taxon>
        <taxon>Poaceae</taxon>
        <taxon>PACMAD clade</taxon>
        <taxon>Arundinoideae</taxon>
        <taxon>Arundineae</taxon>
        <taxon>Arundo</taxon>
    </lineage>
</organism>
<name>A0A0A9AAS9_ARUDO</name>
<sequence>MKSRLRRSRTPLIP</sequence>